<dbReference type="OrthoDB" id="327733at2"/>
<dbReference type="CDD" id="cd07389">
    <property type="entry name" value="MPP_PhoD"/>
    <property type="match status" value="1"/>
</dbReference>
<comment type="caution">
    <text evidence="4">The sequence shown here is derived from an EMBL/GenBank/DDBJ whole genome shotgun (WGS) entry which is preliminary data.</text>
</comment>
<gene>
    <name evidence="4" type="ORF">EZ313_22775</name>
</gene>
<evidence type="ECO:0000259" key="2">
    <source>
        <dbReference type="Pfam" id="PF09423"/>
    </source>
</evidence>
<dbReference type="InterPro" id="IPR018946">
    <property type="entry name" value="PhoD-like_MPP"/>
</dbReference>
<dbReference type="RefSeq" id="WP_135265604.1">
    <property type="nucleotide sequence ID" value="NZ_SMLM01000004.1"/>
</dbReference>
<accession>A0A4Z0BMA0</accession>
<dbReference type="InterPro" id="IPR032093">
    <property type="entry name" value="PhoD_N"/>
</dbReference>
<dbReference type="PROSITE" id="PS51318">
    <property type="entry name" value="TAT"/>
    <property type="match status" value="1"/>
</dbReference>
<keyword evidence="5" id="KW-1185">Reference proteome</keyword>
<name>A0A4Z0BMA0_9BURK</name>
<dbReference type="SUPFAM" id="SSF56300">
    <property type="entry name" value="Metallo-dependent phosphatases"/>
    <property type="match status" value="1"/>
</dbReference>
<reference evidence="4 5" key="1">
    <citation type="submission" date="2019-03" db="EMBL/GenBank/DDBJ databases">
        <title>Ramlibacter henchirensis DSM 14656, whole genome shotgun sequence.</title>
        <authorList>
            <person name="Zhang X."/>
            <person name="Feng G."/>
            <person name="Zhu H."/>
        </authorList>
    </citation>
    <scope>NUCLEOTIDE SEQUENCE [LARGE SCALE GENOMIC DNA]</scope>
    <source>
        <strain evidence="4 5">DSM 14656</strain>
    </source>
</reference>
<feature type="chain" id="PRO_5021222519" evidence="1">
    <location>
        <begin position="30"/>
        <end position="532"/>
    </location>
</feature>
<protein>
    <submittedName>
        <fullName evidence="4">Alkaline phosphatase</fullName>
    </submittedName>
</protein>
<feature type="domain" description="PhoD-like phosphatase metallophosphatase" evidence="2">
    <location>
        <begin position="151"/>
        <end position="500"/>
    </location>
</feature>
<proteinExistence type="predicted"/>
<evidence type="ECO:0000313" key="4">
    <source>
        <dbReference type="EMBL" id="TFY99377.1"/>
    </source>
</evidence>
<keyword evidence="1" id="KW-0732">Signal</keyword>
<dbReference type="EMBL" id="SMLM01000004">
    <property type="protein sequence ID" value="TFY99377.1"/>
    <property type="molecule type" value="Genomic_DNA"/>
</dbReference>
<dbReference type="InterPro" id="IPR038607">
    <property type="entry name" value="PhoD-like_sf"/>
</dbReference>
<evidence type="ECO:0000313" key="5">
    <source>
        <dbReference type="Proteomes" id="UP000298180"/>
    </source>
</evidence>
<feature type="domain" description="Phospholipase D N-terminal" evidence="3">
    <location>
        <begin position="42"/>
        <end position="137"/>
    </location>
</feature>
<dbReference type="PANTHER" id="PTHR43606">
    <property type="entry name" value="PHOSPHATASE, PUTATIVE (AFU_ORTHOLOGUE AFUA_6G08710)-RELATED"/>
    <property type="match status" value="1"/>
</dbReference>
<dbReference type="Pfam" id="PF09423">
    <property type="entry name" value="PhoD"/>
    <property type="match status" value="1"/>
</dbReference>
<dbReference type="AlphaFoldDB" id="A0A4Z0BMA0"/>
<dbReference type="InterPro" id="IPR029052">
    <property type="entry name" value="Metallo-depent_PP-like"/>
</dbReference>
<dbReference type="InterPro" id="IPR052900">
    <property type="entry name" value="Phospholipid_Metab_Enz"/>
</dbReference>
<dbReference type="PANTHER" id="PTHR43606:SF2">
    <property type="entry name" value="ALKALINE PHOSPHATASE FAMILY PROTEIN (AFU_ORTHOLOGUE AFUA_5G03860)"/>
    <property type="match status" value="1"/>
</dbReference>
<organism evidence="4 5">
    <name type="scientific">Ramlibacter henchirensis</name>
    <dbReference type="NCBI Taxonomy" id="204072"/>
    <lineage>
        <taxon>Bacteria</taxon>
        <taxon>Pseudomonadati</taxon>
        <taxon>Pseudomonadota</taxon>
        <taxon>Betaproteobacteria</taxon>
        <taxon>Burkholderiales</taxon>
        <taxon>Comamonadaceae</taxon>
        <taxon>Ramlibacter</taxon>
    </lineage>
</organism>
<evidence type="ECO:0000256" key="1">
    <source>
        <dbReference type="SAM" id="SignalP"/>
    </source>
</evidence>
<dbReference type="InterPro" id="IPR006311">
    <property type="entry name" value="TAT_signal"/>
</dbReference>
<sequence>MSALRDPHRRRLLKAAAAAAGLLGLPGCAGSPARWQSDPFSLGVASGSPAADSVVLWTRLLPARGALPDGGQSALPVLWEVAHDPGFSRIVQRGQTLALPQLAHSVHVEAGGLEPDRWYFYRFHSGDATSPVGRTRTLPAPDAQPSRLRLSYASCQRWEHGYYAAWRHMRDEQLDLVMFLGDYIYEYPNATAAVRSFPTLGWVHTLSDYRERYALHRSDPDLQAMHAQCPWLLTWDDHEVQNDYAGTKEGDPYPWGMNASGDFAARRAAAYQAYYEHMPLRASEFARALTQHAGASELRLHSRYRFGRLADLLLLDARQYRDPQVCTPRAPRPSGLVSPSTCAAWNDPRRTLLGTAQEQWLDGMLSQAGGGWTVLGQQTLFGRRDNLPGEGELVWNDGWDGYSAARTRLTESLRRHAVRNTVMLGGDVHENWVGHVKADYLRPESDTLGVEFCGTSITSQAGGPELVAARLAENPHFVFADGWQRGYGVAEFTPQRLTTTLRVLDDARRSSASIATLARFTVEDGRPRLERA</sequence>
<feature type="signal peptide" evidence="1">
    <location>
        <begin position="1"/>
        <end position="29"/>
    </location>
</feature>
<evidence type="ECO:0000259" key="3">
    <source>
        <dbReference type="Pfam" id="PF16655"/>
    </source>
</evidence>
<dbReference type="Gene3D" id="3.60.21.70">
    <property type="entry name" value="PhoD-like phosphatase"/>
    <property type="match status" value="1"/>
</dbReference>
<dbReference type="Proteomes" id="UP000298180">
    <property type="component" value="Unassembled WGS sequence"/>
</dbReference>
<dbReference type="Gene3D" id="2.60.40.380">
    <property type="entry name" value="Purple acid phosphatase-like, N-terminal"/>
    <property type="match status" value="1"/>
</dbReference>
<dbReference type="Pfam" id="PF16655">
    <property type="entry name" value="PhoD_N"/>
    <property type="match status" value="1"/>
</dbReference>